<dbReference type="Proteomes" id="UP000244855">
    <property type="component" value="Unassembled WGS sequence"/>
</dbReference>
<proteinExistence type="predicted"/>
<sequence>MAANYILAENYERRIYFLECENIDFQNRKGENIWSTKGDGQIDLPAQVGVYIIRGKSRT</sequence>
<accession>A0A2V1D9A4</accession>
<reference evidence="1 2" key="1">
    <citation type="journal article" date="2018" name="Sci. Rep.">
        <title>Comparative genomics provides insights into the lifestyle and reveals functional heterogeneity of dark septate endophytic fungi.</title>
        <authorList>
            <person name="Knapp D.G."/>
            <person name="Nemeth J.B."/>
            <person name="Barry K."/>
            <person name="Hainaut M."/>
            <person name="Henrissat B."/>
            <person name="Johnson J."/>
            <person name="Kuo A."/>
            <person name="Lim J.H.P."/>
            <person name="Lipzen A."/>
            <person name="Nolan M."/>
            <person name="Ohm R.A."/>
            <person name="Tamas L."/>
            <person name="Grigoriev I.V."/>
            <person name="Spatafora J.W."/>
            <person name="Nagy L.G."/>
            <person name="Kovacs G.M."/>
        </authorList>
    </citation>
    <scope>NUCLEOTIDE SEQUENCE [LARGE SCALE GENOMIC DNA]</scope>
    <source>
        <strain evidence="1 2">DSE2036</strain>
    </source>
</reference>
<protein>
    <submittedName>
        <fullName evidence="1">Uncharacterized protein</fullName>
    </submittedName>
</protein>
<gene>
    <name evidence="1" type="ORF">DM02DRAFT_618850</name>
</gene>
<keyword evidence="2" id="KW-1185">Reference proteome</keyword>
<evidence type="ECO:0000313" key="1">
    <source>
        <dbReference type="EMBL" id="PVH94113.1"/>
    </source>
</evidence>
<dbReference type="OrthoDB" id="5385996at2759"/>
<name>A0A2V1D9A4_9PLEO</name>
<evidence type="ECO:0000313" key="2">
    <source>
        <dbReference type="Proteomes" id="UP000244855"/>
    </source>
</evidence>
<organism evidence="1 2">
    <name type="scientific">Periconia macrospinosa</name>
    <dbReference type="NCBI Taxonomy" id="97972"/>
    <lineage>
        <taxon>Eukaryota</taxon>
        <taxon>Fungi</taxon>
        <taxon>Dikarya</taxon>
        <taxon>Ascomycota</taxon>
        <taxon>Pezizomycotina</taxon>
        <taxon>Dothideomycetes</taxon>
        <taxon>Pleosporomycetidae</taxon>
        <taxon>Pleosporales</taxon>
        <taxon>Massarineae</taxon>
        <taxon>Periconiaceae</taxon>
        <taxon>Periconia</taxon>
    </lineage>
</organism>
<dbReference type="EMBL" id="KZ805550">
    <property type="protein sequence ID" value="PVH94113.1"/>
    <property type="molecule type" value="Genomic_DNA"/>
</dbReference>
<dbReference type="AlphaFoldDB" id="A0A2V1D9A4"/>